<keyword evidence="2" id="KW-1185">Reference proteome</keyword>
<dbReference type="EMBL" id="JANAKD010002259">
    <property type="protein sequence ID" value="KAJ3474150.1"/>
    <property type="molecule type" value="Genomic_DNA"/>
</dbReference>
<sequence>MRISHACLDKNDAIGAEWEAQLAKFDLPEAPRSRVEAIASKHLDEQSCRVTQRVGGGSNYIFLVKAVDERQYVLRFPVPGLIKEPVKKWEAEVATMRFLQERTRIPIPKLVGAGIAEGEFAELGPYILIEFVQGVALDLVLQDGARLKDTAEPDVMRVIYKRIAVHYVEMFQHSFPKIGSISAKQVDENGIWTFGVDSAPITFQMNEVARGTEIEYKGRQPTRGTR</sequence>
<gene>
    <name evidence="1" type="ORF">NLG97_g9969</name>
</gene>
<dbReference type="Proteomes" id="UP001148737">
    <property type="component" value="Unassembled WGS sequence"/>
</dbReference>
<reference evidence="1" key="1">
    <citation type="submission" date="2022-07" db="EMBL/GenBank/DDBJ databases">
        <title>Genome Sequence of Lecanicillium saksenae.</title>
        <authorList>
            <person name="Buettner E."/>
        </authorList>
    </citation>
    <scope>NUCLEOTIDE SEQUENCE</scope>
    <source>
        <strain evidence="1">VT-O1</strain>
    </source>
</reference>
<evidence type="ECO:0000313" key="2">
    <source>
        <dbReference type="Proteomes" id="UP001148737"/>
    </source>
</evidence>
<accession>A0ACC1QEQ1</accession>
<proteinExistence type="predicted"/>
<evidence type="ECO:0000313" key="1">
    <source>
        <dbReference type="EMBL" id="KAJ3474150.1"/>
    </source>
</evidence>
<comment type="caution">
    <text evidence="1">The sequence shown here is derived from an EMBL/GenBank/DDBJ whole genome shotgun (WGS) entry which is preliminary data.</text>
</comment>
<name>A0ACC1QEQ1_9HYPO</name>
<organism evidence="1 2">
    <name type="scientific">Lecanicillium saksenae</name>
    <dbReference type="NCBI Taxonomy" id="468837"/>
    <lineage>
        <taxon>Eukaryota</taxon>
        <taxon>Fungi</taxon>
        <taxon>Dikarya</taxon>
        <taxon>Ascomycota</taxon>
        <taxon>Pezizomycotina</taxon>
        <taxon>Sordariomycetes</taxon>
        <taxon>Hypocreomycetidae</taxon>
        <taxon>Hypocreales</taxon>
        <taxon>Cordycipitaceae</taxon>
        <taxon>Lecanicillium</taxon>
    </lineage>
</organism>
<protein>
    <submittedName>
        <fullName evidence="1">Uncharacterized protein</fullName>
    </submittedName>
</protein>